<protein>
    <submittedName>
        <fullName evidence="2">Uncharacterized protein</fullName>
    </submittedName>
</protein>
<proteinExistence type="predicted"/>
<dbReference type="KEGG" id="spse:SULPSESMR1_01687"/>
<dbReference type="Proteomes" id="UP000199754">
    <property type="component" value="Chromosome"/>
</dbReference>
<evidence type="ECO:0000256" key="1">
    <source>
        <dbReference type="SAM" id="MobiDB-lite"/>
    </source>
</evidence>
<gene>
    <name evidence="2" type="ORF">SULPSESMR1_01687</name>
</gene>
<sequence length="63" mass="7297">MRRAVAAVAVLLVIVLLDYRQGGEDRARDQREDTLQRSKDISDAVKDTDAAPDWRDQLRHRHQ</sequence>
<feature type="compositionally biased region" description="Basic and acidic residues" evidence="1">
    <location>
        <begin position="23"/>
        <end position="57"/>
    </location>
</feature>
<dbReference type="RefSeq" id="WP_089420400.1">
    <property type="nucleotide sequence ID" value="NZ_CP022415.1"/>
</dbReference>
<keyword evidence="3" id="KW-1185">Reference proteome</keyword>
<reference evidence="2 3" key="1">
    <citation type="submission" date="2017-07" db="EMBL/GenBank/DDBJ databases">
        <title>Genome Sequence of Sulfitobacter pseudonitzschiae Strain SMR1 Isolated from a culture of the Diatom Skeletonema marinoi.</title>
        <authorList>
            <person name="Topel M."/>
            <person name="Pinder M.I.M."/>
            <person name="Johansson O.N."/>
            <person name="Kourtchenko O."/>
            <person name="Godhe A."/>
            <person name="Clarke A.K."/>
        </authorList>
    </citation>
    <scope>NUCLEOTIDE SEQUENCE [LARGE SCALE GENOMIC DNA]</scope>
    <source>
        <strain evidence="2 3">SMR1</strain>
    </source>
</reference>
<evidence type="ECO:0000313" key="3">
    <source>
        <dbReference type="Proteomes" id="UP000199754"/>
    </source>
</evidence>
<dbReference type="OrthoDB" id="9922518at2"/>
<dbReference type="AlphaFoldDB" id="A0A221K0F8"/>
<name>A0A221K0F8_9RHOB</name>
<evidence type="ECO:0000313" key="2">
    <source>
        <dbReference type="EMBL" id="ASM72498.1"/>
    </source>
</evidence>
<dbReference type="EMBL" id="CP022415">
    <property type="protein sequence ID" value="ASM72498.1"/>
    <property type="molecule type" value="Genomic_DNA"/>
</dbReference>
<accession>A0A221K0F8</accession>
<feature type="region of interest" description="Disordered" evidence="1">
    <location>
        <begin position="23"/>
        <end position="63"/>
    </location>
</feature>
<organism evidence="2 3">
    <name type="scientific">Pseudosulfitobacter pseudonitzschiae</name>
    <dbReference type="NCBI Taxonomy" id="1402135"/>
    <lineage>
        <taxon>Bacteria</taxon>
        <taxon>Pseudomonadati</taxon>
        <taxon>Pseudomonadota</taxon>
        <taxon>Alphaproteobacteria</taxon>
        <taxon>Rhodobacterales</taxon>
        <taxon>Roseobacteraceae</taxon>
        <taxon>Pseudosulfitobacter</taxon>
    </lineage>
</organism>